<evidence type="ECO:0000256" key="6">
    <source>
        <dbReference type="HAMAP-Rule" id="MF_01877"/>
    </source>
</evidence>
<evidence type="ECO:0000256" key="4">
    <source>
        <dbReference type="ARBA" id="ARBA00022679"/>
    </source>
</evidence>
<dbReference type="GO" id="GO:0005737">
    <property type="term" value="C:cytoplasm"/>
    <property type="evidence" value="ECO:0007669"/>
    <property type="project" value="UniProtKB-SubCell"/>
</dbReference>
<dbReference type="Proteomes" id="UP000725002">
    <property type="component" value="Unassembled WGS sequence"/>
</dbReference>
<dbReference type="InterPro" id="IPR018063">
    <property type="entry name" value="SAM_MeTrfase_RsmI_CS"/>
</dbReference>
<dbReference type="EC" id="2.1.1.198" evidence="6"/>
<sequence length="244" mass="27247">MGMSGKLYIVPTPVGNLEDMTFRAVSVLKKADLILAEDTRTSSVLLKHYDIHGRLESHHKFNEHKTVSMIKDRILDGLNVALVSDAGTPGISDPGFLLVRTCVQEGIEVETLPGATAFVPALVSSGYPCDRFCFEGFLPVKKGRQTRLSELADETRTMVFYESPYRLVKTLEQFAEFFGPERGCSVAREISKVHEEHRRGTLSEVAAWYAEHEPKGEIVIIVEGKEPQKKSRGRYGCDEADTDR</sequence>
<proteinExistence type="inferred from homology"/>
<organism evidence="8 9">
    <name type="scientific">Candidatus Cryptobacteroides avicola</name>
    <dbReference type="NCBI Taxonomy" id="2840757"/>
    <lineage>
        <taxon>Bacteria</taxon>
        <taxon>Pseudomonadati</taxon>
        <taxon>Bacteroidota</taxon>
        <taxon>Bacteroidia</taxon>
        <taxon>Bacteroidales</taxon>
        <taxon>Candidatus Cryptobacteroides</taxon>
    </lineage>
</organism>
<keyword evidence="2 6" id="KW-0698">rRNA processing</keyword>
<protein>
    <recommendedName>
        <fullName evidence="6">Ribosomal RNA small subunit methyltransferase I</fullName>
        <ecNumber evidence="6">2.1.1.198</ecNumber>
    </recommendedName>
    <alternativeName>
        <fullName evidence="6">16S rRNA 2'-O-ribose C1402 methyltransferase</fullName>
    </alternativeName>
    <alternativeName>
        <fullName evidence="6">rRNA (cytidine-2'-O-)-methyltransferase RsmI</fullName>
    </alternativeName>
</protein>
<comment type="catalytic activity">
    <reaction evidence="6">
        <text>cytidine(1402) in 16S rRNA + S-adenosyl-L-methionine = 2'-O-methylcytidine(1402) in 16S rRNA + S-adenosyl-L-homocysteine + H(+)</text>
        <dbReference type="Rhea" id="RHEA:42924"/>
        <dbReference type="Rhea" id="RHEA-COMP:10285"/>
        <dbReference type="Rhea" id="RHEA-COMP:10286"/>
        <dbReference type="ChEBI" id="CHEBI:15378"/>
        <dbReference type="ChEBI" id="CHEBI:57856"/>
        <dbReference type="ChEBI" id="CHEBI:59789"/>
        <dbReference type="ChEBI" id="CHEBI:74495"/>
        <dbReference type="ChEBI" id="CHEBI:82748"/>
        <dbReference type="EC" id="2.1.1.198"/>
    </reaction>
</comment>
<comment type="function">
    <text evidence="6">Catalyzes the 2'-O-methylation of the ribose of cytidine 1402 (C1402) in 16S rRNA.</text>
</comment>
<dbReference type="PANTHER" id="PTHR46111">
    <property type="entry name" value="RIBOSOMAL RNA SMALL SUBUNIT METHYLTRANSFERASE I"/>
    <property type="match status" value="1"/>
</dbReference>
<comment type="caution">
    <text evidence="8">The sequence shown here is derived from an EMBL/GenBank/DDBJ whole genome shotgun (WGS) entry which is preliminary data.</text>
</comment>
<dbReference type="EMBL" id="JADILV010000083">
    <property type="protein sequence ID" value="MBO8484715.1"/>
    <property type="molecule type" value="Genomic_DNA"/>
</dbReference>
<dbReference type="PROSITE" id="PS01296">
    <property type="entry name" value="RSMI"/>
    <property type="match status" value="1"/>
</dbReference>
<evidence type="ECO:0000259" key="7">
    <source>
        <dbReference type="Pfam" id="PF00590"/>
    </source>
</evidence>
<evidence type="ECO:0000256" key="5">
    <source>
        <dbReference type="ARBA" id="ARBA00022691"/>
    </source>
</evidence>
<comment type="similarity">
    <text evidence="6">Belongs to the methyltransferase superfamily. RsmI family.</text>
</comment>
<dbReference type="InterPro" id="IPR014777">
    <property type="entry name" value="4pyrrole_Mease_sub1"/>
</dbReference>
<dbReference type="GO" id="GO:0070677">
    <property type="term" value="F:rRNA (cytosine-2'-O-)-methyltransferase activity"/>
    <property type="evidence" value="ECO:0007669"/>
    <property type="project" value="UniProtKB-UniRule"/>
</dbReference>
<dbReference type="PANTHER" id="PTHR46111:SF1">
    <property type="entry name" value="RIBOSOMAL RNA SMALL SUBUNIT METHYLTRANSFERASE I"/>
    <property type="match status" value="1"/>
</dbReference>
<dbReference type="InterPro" id="IPR000878">
    <property type="entry name" value="4pyrrol_Mease"/>
</dbReference>
<dbReference type="FunFam" id="3.30.950.10:FF:000002">
    <property type="entry name" value="Ribosomal RNA small subunit methyltransferase I"/>
    <property type="match status" value="1"/>
</dbReference>
<name>A0A940DV73_9BACT</name>
<reference evidence="8" key="1">
    <citation type="submission" date="2020-10" db="EMBL/GenBank/DDBJ databases">
        <authorList>
            <person name="Gilroy R."/>
        </authorList>
    </citation>
    <scope>NUCLEOTIDE SEQUENCE</scope>
    <source>
        <strain evidence="8">G3-8215</strain>
    </source>
</reference>
<evidence type="ECO:0000256" key="1">
    <source>
        <dbReference type="ARBA" id="ARBA00022490"/>
    </source>
</evidence>
<reference evidence="8" key="2">
    <citation type="journal article" date="2021" name="PeerJ">
        <title>Extensive microbial diversity within the chicken gut microbiome revealed by metagenomics and culture.</title>
        <authorList>
            <person name="Gilroy R."/>
            <person name="Ravi A."/>
            <person name="Getino M."/>
            <person name="Pursley I."/>
            <person name="Horton D.L."/>
            <person name="Alikhan N.F."/>
            <person name="Baker D."/>
            <person name="Gharbi K."/>
            <person name="Hall N."/>
            <person name="Watson M."/>
            <person name="Adriaenssens E.M."/>
            <person name="Foster-Nyarko E."/>
            <person name="Jarju S."/>
            <person name="Secka A."/>
            <person name="Antonio M."/>
            <person name="Oren A."/>
            <person name="Chaudhuri R.R."/>
            <person name="La Ragione R."/>
            <person name="Hildebrand F."/>
            <person name="Pallen M.J."/>
        </authorList>
    </citation>
    <scope>NUCLEOTIDE SEQUENCE</scope>
    <source>
        <strain evidence="8">G3-8215</strain>
    </source>
</reference>
<keyword evidence="1 6" id="KW-0963">Cytoplasm</keyword>
<comment type="subcellular location">
    <subcellularLocation>
        <location evidence="6">Cytoplasm</location>
    </subcellularLocation>
</comment>
<dbReference type="FunFam" id="3.40.1010.10:FF:000007">
    <property type="entry name" value="Ribosomal RNA small subunit methyltransferase I"/>
    <property type="match status" value="1"/>
</dbReference>
<dbReference type="Gene3D" id="3.30.950.10">
    <property type="entry name" value="Methyltransferase, Cobalt-precorrin-4 Transmethylase, Domain 2"/>
    <property type="match status" value="1"/>
</dbReference>
<dbReference type="PIRSF" id="PIRSF005917">
    <property type="entry name" value="MTase_YraL"/>
    <property type="match status" value="1"/>
</dbReference>
<accession>A0A940DV73</accession>
<keyword evidence="3 6" id="KW-0489">Methyltransferase</keyword>
<dbReference type="Pfam" id="PF00590">
    <property type="entry name" value="TP_methylase"/>
    <property type="match status" value="1"/>
</dbReference>
<dbReference type="Gene3D" id="3.40.1010.10">
    <property type="entry name" value="Cobalt-precorrin-4 Transmethylase, Domain 1"/>
    <property type="match status" value="1"/>
</dbReference>
<keyword evidence="4 6" id="KW-0808">Transferase</keyword>
<dbReference type="SUPFAM" id="SSF53790">
    <property type="entry name" value="Tetrapyrrole methylase"/>
    <property type="match status" value="1"/>
</dbReference>
<evidence type="ECO:0000256" key="2">
    <source>
        <dbReference type="ARBA" id="ARBA00022552"/>
    </source>
</evidence>
<dbReference type="AlphaFoldDB" id="A0A940DV73"/>
<feature type="domain" description="Tetrapyrrole methylase" evidence="7">
    <location>
        <begin position="6"/>
        <end position="205"/>
    </location>
</feature>
<evidence type="ECO:0000313" key="8">
    <source>
        <dbReference type="EMBL" id="MBO8484715.1"/>
    </source>
</evidence>
<dbReference type="InterPro" id="IPR035996">
    <property type="entry name" value="4pyrrol_Methylase_sf"/>
</dbReference>
<keyword evidence="5 6" id="KW-0949">S-adenosyl-L-methionine</keyword>
<evidence type="ECO:0000256" key="3">
    <source>
        <dbReference type="ARBA" id="ARBA00022603"/>
    </source>
</evidence>
<dbReference type="HAMAP" id="MF_01877">
    <property type="entry name" value="16SrRNA_methyltr_I"/>
    <property type="match status" value="1"/>
</dbReference>
<dbReference type="NCBIfam" id="TIGR00096">
    <property type="entry name" value="16S rRNA (cytidine(1402)-2'-O)-methyltransferase"/>
    <property type="match status" value="1"/>
</dbReference>
<dbReference type="CDD" id="cd11648">
    <property type="entry name" value="RsmI"/>
    <property type="match status" value="1"/>
</dbReference>
<evidence type="ECO:0000313" key="9">
    <source>
        <dbReference type="Proteomes" id="UP000725002"/>
    </source>
</evidence>
<dbReference type="InterPro" id="IPR008189">
    <property type="entry name" value="rRNA_ssu_MeTfrase_I"/>
</dbReference>
<dbReference type="InterPro" id="IPR014776">
    <property type="entry name" value="4pyrrole_Mease_sub2"/>
</dbReference>
<gene>
    <name evidence="6 8" type="primary">rsmI</name>
    <name evidence="8" type="ORF">IAB75_11500</name>
</gene>